<dbReference type="AlphaFoldDB" id="A0A9D3VU60"/>
<dbReference type="EMBL" id="JAIQCV010000005">
    <property type="protein sequence ID" value="KAH1097200.1"/>
    <property type="molecule type" value="Genomic_DNA"/>
</dbReference>
<reference evidence="1 2" key="1">
    <citation type="journal article" date="2021" name="Plant Biotechnol. J.">
        <title>Multi-omics assisted identification of the key and species-specific regulatory components of drought-tolerant mechanisms in Gossypium stocksii.</title>
        <authorList>
            <person name="Yu D."/>
            <person name="Ke L."/>
            <person name="Zhang D."/>
            <person name="Wu Y."/>
            <person name="Sun Y."/>
            <person name="Mei J."/>
            <person name="Sun J."/>
            <person name="Sun Y."/>
        </authorList>
    </citation>
    <scope>NUCLEOTIDE SEQUENCE [LARGE SCALE GENOMIC DNA]</scope>
    <source>
        <strain evidence="2">cv. E1</strain>
        <tissue evidence="1">Leaf</tissue>
    </source>
</reference>
<evidence type="ECO:0000313" key="1">
    <source>
        <dbReference type="EMBL" id="KAH1097200.1"/>
    </source>
</evidence>
<accession>A0A9D3VU60</accession>
<dbReference type="Proteomes" id="UP000828251">
    <property type="component" value="Unassembled WGS sequence"/>
</dbReference>
<keyword evidence="2" id="KW-1185">Reference proteome</keyword>
<proteinExistence type="predicted"/>
<organism evidence="1 2">
    <name type="scientific">Gossypium stocksii</name>
    <dbReference type="NCBI Taxonomy" id="47602"/>
    <lineage>
        <taxon>Eukaryota</taxon>
        <taxon>Viridiplantae</taxon>
        <taxon>Streptophyta</taxon>
        <taxon>Embryophyta</taxon>
        <taxon>Tracheophyta</taxon>
        <taxon>Spermatophyta</taxon>
        <taxon>Magnoliopsida</taxon>
        <taxon>eudicotyledons</taxon>
        <taxon>Gunneridae</taxon>
        <taxon>Pentapetalae</taxon>
        <taxon>rosids</taxon>
        <taxon>malvids</taxon>
        <taxon>Malvales</taxon>
        <taxon>Malvaceae</taxon>
        <taxon>Malvoideae</taxon>
        <taxon>Gossypium</taxon>
    </lineage>
</organism>
<sequence length="60" mass="6947">MKDVRETLEVVERCTTELDLMEEQFKEFVLESLGSNVEAMRGMLNSTTDKLIVREIVSRP</sequence>
<evidence type="ECO:0000313" key="2">
    <source>
        <dbReference type="Proteomes" id="UP000828251"/>
    </source>
</evidence>
<protein>
    <submittedName>
        <fullName evidence="1">Uncharacterized protein</fullName>
    </submittedName>
</protein>
<comment type="caution">
    <text evidence="1">The sequence shown here is derived from an EMBL/GenBank/DDBJ whole genome shotgun (WGS) entry which is preliminary data.</text>
</comment>
<gene>
    <name evidence="1" type="ORF">J1N35_014121</name>
</gene>
<name>A0A9D3VU60_9ROSI</name>